<dbReference type="GO" id="GO:0005506">
    <property type="term" value="F:iron ion binding"/>
    <property type="evidence" value="ECO:0007669"/>
    <property type="project" value="InterPro"/>
</dbReference>
<evidence type="ECO:0000256" key="4">
    <source>
        <dbReference type="ARBA" id="ARBA00023004"/>
    </source>
</evidence>
<dbReference type="Pfam" id="PF00067">
    <property type="entry name" value="p450"/>
    <property type="match status" value="1"/>
</dbReference>
<evidence type="ECO:0000313" key="8">
    <source>
        <dbReference type="Proteomes" id="UP000324767"/>
    </source>
</evidence>
<dbReference type="InterPro" id="IPR050121">
    <property type="entry name" value="Cytochrome_P450_monoxygenase"/>
</dbReference>
<dbReference type="PANTHER" id="PTHR24305">
    <property type="entry name" value="CYTOCHROME P450"/>
    <property type="match status" value="1"/>
</dbReference>
<feature type="binding site" description="axial binding residue" evidence="5">
    <location>
        <position position="577"/>
    </location>
    <ligand>
        <name>heme</name>
        <dbReference type="ChEBI" id="CHEBI:30413"/>
    </ligand>
    <ligandPart>
        <name>Fe</name>
        <dbReference type="ChEBI" id="CHEBI:18248"/>
    </ligandPart>
</feature>
<gene>
    <name evidence="7" type="ORF">FRX48_03215</name>
</gene>
<dbReference type="InterPro" id="IPR001128">
    <property type="entry name" value="Cyt_P450"/>
</dbReference>
<dbReference type="GO" id="GO:0004497">
    <property type="term" value="F:monooxygenase activity"/>
    <property type="evidence" value="ECO:0007669"/>
    <property type="project" value="UniProtKB-KW"/>
</dbReference>
<keyword evidence="4 5" id="KW-0408">Iron</keyword>
<dbReference type="InterPro" id="IPR002401">
    <property type="entry name" value="Cyt_P450_E_grp-I"/>
</dbReference>
<sequence>MLSLIAVALLALLVLYAISIYRSFARNLAAAKASNIPYIIAPIYLFQNAWLVTHRLWMPYLRRLPQRWTNPWLDLIVPDWTWVHRHAPFRKIGSDTFMTVAPGGIVLWVADASAIHQITTRRNDFPKPIHMYRSIDLYGKNVVTTEGQIWRQHRKITSPPFTEKNNHLVWAESIHQAQAMLKSWVGDDSDAVKTIRKVADDTMRLSLHVISRAGFGVRLLWPGVEDGDPPVKGRDAQVPGGVAPSCVAVGRGHTMSYTDALSSLLHRLIAVLLLPKFLLKHIPFKVVRNAYESYVEWGKYMNEMYQDKKAEVAAGKEQEGMDLMGALVRGAGLNIDTLNRSPSPEKGQKPPKQALTDNEIIGNAFVFILAGHETTANAIHFSLIYLALNLSSQRHLQRDLDSIFHGRPTSEWDYERDIPKLFGGMTGAVLNEVLRLVPPVVNIPKSTLKGQPQTIILDGKKCVVPGGVMVNLISAVVHRNPRYWPTGPPTDPAHPIHPTSNTDNDLEEFRPERWLTESPPDHAKAANIVNGHAVDAQAAKPSDTDDLGVNAAPDTASTLYRPPKGAYIPFSEGYRACLGRRFAQVEVLAVLAVIFAHYSVELAVDEFAHDEEVEGMTAEERRAVWDKAERKSKVLLRDHMRSIITLQLRGCSVPLRFVKRGKERFDYAGAS</sequence>
<comment type="caution">
    <text evidence="7">The sequence shown here is derived from an EMBL/GenBank/DDBJ whole genome shotgun (WGS) entry which is preliminary data.</text>
</comment>
<dbReference type="EMBL" id="VXIT01000004">
    <property type="protein sequence ID" value="KAA6413469.1"/>
    <property type="molecule type" value="Genomic_DNA"/>
</dbReference>
<proteinExistence type="inferred from homology"/>
<dbReference type="InterPro" id="IPR017972">
    <property type="entry name" value="Cyt_P450_CS"/>
</dbReference>
<evidence type="ECO:0000256" key="2">
    <source>
        <dbReference type="ARBA" id="ARBA00010617"/>
    </source>
</evidence>
<protein>
    <submittedName>
        <fullName evidence="7">Cytochrome P450</fullName>
    </submittedName>
</protein>
<dbReference type="AlphaFoldDB" id="A0A5M8PWN1"/>
<reference evidence="7 8" key="1">
    <citation type="submission" date="2019-09" db="EMBL/GenBank/DDBJ databases">
        <title>The hologenome of the rock-dwelling lichen Lasallia pustulata.</title>
        <authorList>
            <person name="Greshake Tzovaras B."/>
            <person name="Segers F."/>
            <person name="Bicker A."/>
            <person name="Dal Grande F."/>
            <person name="Otte J."/>
            <person name="Hankeln T."/>
            <person name="Schmitt I."/>
            <person name="Ebersberger I."/>
        </authorList>
    </citation>
    <scope>NUCLEOTIDE SEQUENCE [LARGE SCALE GENOMIC DNA]</scope>
    <source>
        <strain evidence="7">A1-1</strain>
    </source>
</reference>
<dbReference type="SUPFAM" id="SSF48264">
    <property type="entry name" value="Cytochrome P450"/>
    <property type="match status" value="1"/>
</dbReference>
<dbReference type="Gene3D" id="1.10.630.10">
    <property type="entry name" value="Cytochrome P450"/>
    <property type="match status" value="1"/>
</dbReference>
<evidence type="ECO:0000313" key="7">
    <source>
        <dbReference type="EMBL" id="KAA6413469.1"/>
    </source>
</evidence>
<keyword evidence="5 6" id="KW-0349">Heme</keyword>
<dbReference type="InterPro" id="IPR036396">
    <property type="entry name" value="Cyt_P450_sf"/>
</dbReference>
<dbReference type="PRINTS" id="PR00385">
    <property type="entry name" value="P450"/>
</dbReference>
<dbReference type="GO" id="GO:0016705">
    <property type="term" value="F:oxidoreductase activity, acting on paired donors, with incorporation or reduction of molecular oxygen"/>
    <property type="evidence" value="ECO:0007669"/>
    <property type="project" value="InterPro"/>
</dbReference>
<comment type="similarity">
    <text evidence="2 6">Belongs to the cytochrome P450 family.</text>
</comment>
<comment type="cofactor">
    <cofactor evidence="1 5">
        <name>heme</name>
        <dbReference type="ChEBI" id="CHEBI:30413"/>
    </cofactor>
</comment>
<organism evidence="7 8">
    <name type="scientific">Lasallia pustulata</name>
    <dbReference type="NCBI Taxonomy" id="136370"/>
    <lineage>
        <taxon>Eukaryota</taxon>
        <taxon>Fungi</taxon>
        <taxon>Dikarya</taxon>
        <taxon>Ascomycota</taxon>
        <taxon>Pezizomycotina</taxon>
        <taxon>Lecanoromycetes</taxon>
        <taxon>OSLEUM clade</taxon>
        <taxon>Umbilicariomycetidae</taxon>
        <taxon>Umbilicariales</taxon>
        <taxon>Umbilicariaceae</taxon>
        <taxon>Lasallia</taxon>
    </lineage>
</organism>
<keyword evidence="6" id="KW-0560">Oxidoreductase</keyword>
<evidence type="ECO:0000256" key="1">
    <source>
        <dbReference type="ARBA" id="ARBA00001971"/>
    </source>
</evidence>
<dbReference type="PROSITE" id="PS00086">
    <property type="entry name" value="CYTOCHROME_P450"/>
    <property type="match status" value="1"/>
</dbReference>
<name>A0A5M8PWN1_9LECA</name>
<keyword evidence="3 5" id="KW-0479">Metal-binding</keyword>
<evidence type="ECO:0000256" key="6">
    <source>
        <dbReference type="RuleBase" id="RU000461"/>
    </source>
</evidence>
<evidence type="ECO:0000256" key="3">
    <source>
        <dbReference type="ARBA" id="ARBA00022723"/>
    </source>
</evidence>
<evidence type="ECO:0000256" key="5">
    <source>
        <dbReference type="PIRSR" id="PIRSR602401-1"/>
    </source>
</evidence>
<dbReference type="PRINTS" id="PR00463">
    <property type="entry name" value="EP450I"/>
</dbReference>
<dbReference type="GO" id="GO:0020037">
    <property type="term" value="F:heme binding"/>
    <property type="evidence" value="ECO:0007669"/>
    <property type="project" value="InterPro"/>
</dbReference>
<dbReference type="Proteomes" id="UP000324767">
    <property type="component" value="Unassembled WGS sequence"/>
</dbReference>
<dbReference type="CDD" id="cd11070">
    <property type="entry name" value="CYP56-like"/>
    <property type="match status" value="1"/>
</dbReference>
<dbReference type="OrthoDB" id="1470350at2759"/>
<dbReference type="PANTHER" id="PTHR24305:SF166">
    <property type="entry name" value="CYTOCHROME P450 12A4, MITOCHONDRIAL-RELATED"/>
    <property type="match status" value="1"/>
</dbReference>
<keyword evidence="6" id="KW-0503">Monooxygenase</keyword>
<accession>A0A5M8PWN1</accession>